<dbReference type="InterPro" id="IPR025139">
    <property type="entry name" value="DUF4062"/>
</dbReference>
<dbReference type="eggNOG" id="ENOG5032UEU">
    <property type="taxonomic scope" value="Bacteria"/>
</dbReference>
<dbReference type="EMBL" id="AEDD01000010">
    <property type="protein sequence ID" value="EFM09660.1"/>
    <property type="molecule type" value="Genomic_DNA"/>
</dbReference>
<sequence>MPIPTKVFISSVAQDELSPLREKAFADLARLGHDPQMFEKNFGPWPMNASGVKHCLDKVSECDLYFLYMHTRGGSMTPSGQTVTHLEFLQAVKENKELILYATAPILDHYFRNVRWAIKGYLENQKKATGKIPDNREVVDYLEIQSELSGSSIPSKHVYEMYVWVMLHDIIDKHGLYVEALPLGSEVPWESYLSDKLRQGLNLLPKAPALMESVQLANQFGHYTDFSLRVLLDHLSITDFINLPRLLNRVIRALHGAEITYGPVKSAVGRVEKCSAVSLFHQESHILKITGFAGDTDGNRDFDVNDPDSFVSYTYLHVGEDTPALFYDQSKRMIYLTFKMKEYVISYHFPEATRWDQQLFATYTQEIIDGIINEHANDMIFQFMNSILGGLQK</sequence>
<dbReference type="OrthoDB" id="2899841at2"/>
<feature type="domain" description="DUF4062" evidence="1">
    <location>
        <begin position="6"/>
        <end position="91"/>
    </location>
</feature>
<dbReference type="RefSeq" id="WP_006039695.1">
    <property type="nucleotide sequence ID" value="NZ_AEDD01000010.1"/>
</dbReference>
<evidence type="ECO:0000313" key="3">
    <source>
        <dbReference type="Proteomes" id="UP000005387"/>
    </source>
</evidence>
<evidence type="ECO:0000313" key="2">
    <source>
        <dbReference type="EMBL" id="EFM09660.1"/>
    </source>
</evidence>
<dbReference type="Proteomes" id="UP000005387">
    <property type="component" value="Unassembled WGS sequence"/>
</dbReference>
<keyword evidence="3" id="KW-1185">Reference proteome</keyword>
<protein>
    <recommendedName>
        <fullName evidence="1">DUF4062 domain-containing protein</fullName>
    </recommendedName>
</protein>
<reference evidence="2 3" key="1">
    <citation type="submission" date="2010-07" db="EMBL/GenBank/DDBJ databases">
        <title>The draft genome of Paenibacillus curdlanolyticus YK9.</title>
        <authorList>
            <consortium name="US DOE Joint Genome Institute (JGI-PGF)"/>
            <person name="Lucas S."/>
            <person name="Copeland A."/>
            <person name="Lapidus A."/>
            <person name="Cheng J.-F."/>
            <person name="Bruce D."/>
            <person name="Goodwin L."/>
            <person name="Pitluck S."/>
            <person name="Land M.L."/>
            <person name="Hauser L."/>
            <person name="Chang Y.-J."/>
            <person name="Jeffries C."/>
            <person name="Anderson I.J."/>
            <person name="Johnson E."/>
            <person name="Loganathan U."/>
            <person name="Mulhopadhyay B."/>
            <person name="Kyrpides N."/>
            <person name="Woyke T.J."/>
        </authorList>
    </citation>
    <scope>NUCLEOTIDE SEQUENCE [LARGE SCALE GENOMIC DNA]</scope>
    <source>
        <strain evidence="2 3">YK9</strain>
    </source>
</reference>
<dbReference type="STRING" id="717606.PaecuDRAFT_3709"/>
<dbReference type="Pfam" id="PF13271">
    <property type="entry name" value="DUF4062"/>
    <property type="match status" value="1"/>
</dbReference>
<evidence type="ECO:0000259" key="1">
    <source>
        <dbReference type="Pfam" id="PF13271"/>
    </source>
</evidence>
<accession>E0IDK5</accession>
<gene>
    <name evidence="2" type="ORF">PaecuDRAFT_3709</name>
</gene>
<dbReference type="AlphaFoldDB" id="E0IDK5"/>
<name>E0IDK5_9BACL</name>
<proteinExistence type="predicted"/>
<organism evidence="2 3">
    <name type="scientific">Paenibacillus curdlanolyticus YK9</name>
    <dbReference type="NCBI Taxonomy" id="717606"/>
    <lineage>
        <taxon>Bacteria</taxon>
        <taxon>Bacillati</taxon>
        <taxon>Bacillota</taxon>
        <taxon>Bacilli</taxon>
        <taxon>Bacillales</taxon>
        <taxon>Paenibacillaceae</taxon>
        <taxon>Paenibacillus</taxon>
    </lineage>
</organism>